<protein>
    <submittedName>
        <fullName evidence="1">Uncharacterized protein</fullName>
    </submittedName>
</protein>
<proteinExistence type="predicted"/>
<evidence type="ECO:0000313" key="1">
    <source>
        <dbReference type="EMBL" id="AEI41756.1"/>
    </source>
</evidence>
<dbReference type="Proteomes" id="UP000006620">
    <property type="component" value="Chromosome"/>
</dbReference>
<accession>F8FD96</accession>
<dbReference type="HOGENOM" id="CLU_020986_0_0_9"/>
<dbReference type="EMBL" id="CP002869">
    <property type="protein sequence ID" value="AEI41756.1"/>
    <property type="molecule type" value="Genomic_DNA"/>
</dbReference>
<reference evidence="2" key="1">
    <citation type="submission" date="2011-06" db="EMBL/GenBank/DDBJ databases">
        <title>Complete genome sequence of Paenibacillus mucilaginosus KNP414.</title>
        <authorList>
            <person name="Wang J."/>
            <person name="Hu S."/>
            <person name="Hu X."/>
            <person name="Zhang B."/>
            <person name="Dong D."/>
            <person name="Zhang S."/>
            <person name="Zhao K."/>
            <person name="Wu D."/>
        </authorList>
    </citation>
    <scope>NUCLEOTIDE SEQUENCE [LARGE SCALE GENOMIC DNA]</scope>
    <source>
        <strain evidence="2">KNP414</strain>
    </source>
</reference>
<organism evidence="1 2">
    <name type="scientific">Paenibacillus mucilaginosus (strain KNP414)</name>
    <dbReference type="NCBI Taxonomy" id="1036673"/>
    <lineage>
        <taxon>Bacteria</taxon>
        <taxon>Bacillati</taxon>
        <taxon>Bacillota</taxon>
        <taxon>Bacilli</taxon>
        <taxon>Bacillales</taxon>
        <taxon>Paenibacillaceae</taxon>
        <taxon>Paenibacillus</taxon>
    </lineage>
</organism>
<dbReference type="RefSeq" id="WP_013916915.1">
    <property type="nucleotide sequence ID" value="NC_015690.1"/>
</dbReference>
<dbReference type="PATRIC" id="fig|1036673.3.peg.2938"/>
<reference evidence="1 2" key="2">
    <citation type="journal article" date="2013" name="Genome Announc.">
        <title>Genome Sequence of Growth-Improving Paenibacillus mucilaginosus Strain KNP414.</title>
        <authorList>
            <person name="Lu J.J."/>
            <person name="Wang J.F."/>
            <person name="Hu X.F."/>
        </authorList>
    </citation>
    <scope>NUCLEOTIDE SEQUENCE [LARGE SCALE GENOMIC DNA]</scope>
    <source>
        <strain evidence="1 2">KNP414</strain>
    </source>
</reference>
<gene>
    <name evidence="1" type="ordered locus">KNP414_03198</name>
</gene>
<name>F8FD96_PAEMK</name>
<dbReference type="AlphaFoldDB" id="F8FD96"/>
<dbReference type="KEGG" id="pms:KNP414_03198"/>
<evidence type="ECO:0000313" key="2">
    <source>
        <dbReference type="Proteomes" id="UP000006620"/>
    </source>
</evidence>
<sequence length="458" mass="49862">MSNYRLTVGEYSLIWGTPIRLDPAPAAGNALTRQPGGEWDWDLPEGVYLARDLVRELAVLLDSVVEQLGGAAGYQPLLDNVKASLALSGRESVLQLDSLALADPARTELAGQARRIGDTLARWAGEQAGEGPRADKAILGRVRFRSRCDHHLWTPLVTDLLTGPSGGPSVMQLFNEYLHQLVLLRDLLLPYENWEEVPIGIERRGKGKGLRYTEQARAAFLAEFLMSRPSHLSLLGYAQSGLAPELSAPGYGFQYRYGTILPASLGRHPADSRRFLLGWYPVRTVPHTVDVGASAVFDYVYPDYYSAPRSHADAGAAASRTHEGDLRGIREALLEVTPVEGETARVQIHYRLQIGSQAYRVDLGQLLRGHRYLYLAGPNQPSEEGTRLTAAAVLAQPGLVHTGSGTHHISAGDNPLVVWALLGKLYPENVILLHGEVNEKLQGAGGSGKGFGAKFVIF</sequence>